<protein>
    <recommendedName>
        <fullName evidence="3">Glutathione reductase</fullName>
    </recommendedName>
</protein>
<keyword evidence="2" id="KW-1185">Reference proteome</keyword>
<dbReference type="EMBL" id="BMJT01000011">
    <property type="protein sequence ID" value="GGG31247.1"/>
    <property type="molecule type" value="Genomic_DNA"/>
</dbReference>
<evidence type="ECO:0008006" key="3">
    <source>
        <dbReference type="Google" id="ProtNLM"/>
    </source>
</evidence>
<gene>
    <name evidence="1" type="ORF">GCM10007425_27360</name>
</gene>
<dbReference type="AlphaFoldDB" id="A0A917G9I6"/>
<accession>A0A917G9I6</accession>
<reference evidence="1" key="1">
    <citation type="journal article" date="2014" name="Int. J. Syst. Evol. Microbiol.">
        <title>Complete genome sequence of Corynebacterium casei LMG S-19264T (=DSM 44701T), isolated from a smear-ripened cheese.</title>
        <authorList>
            <consortium name="US DOE Joint Genome Institute (JGI-PGF)"/>
            <person name="Walter F."/>
            <person name="Albersmeier A."/>
            <person name="Kalinowski J."/>
            <person name="Ruckert C."/>
        </authorList>
    </citation>
    <scope>NUCLEOTIDE SEQUENCE</scope>
    <source>
        <strain evidence="1">CGMCC 1.15760</strain>
    </source>
</reference>
<comment type="caution">
    <text evidence="1">The sequence shown here is derived from an EMBL/GenBank/DDBJ whole genome shotgun (WGS) entry which is preliminary data.</text>
</comment>
<evidence type="ECO:0000313" key="2">
    <source>
        <dbReference type="Proteomes" id="UP000616608"/>
    </source>
</evidence>
<evidence type="ECO:0000313" key="1">
    <source>
        <dbReference type="EMBL" id="GGG31247.1"/>
    </source>
</evidence>
<name>A0A917G9I6_9BACI</name>
<reference evidence="1" key="2">
    <citation type="submission" date="2020-09" db="EMBL/GenBank/DDBJ databases">
        <authorList>
            <person name="Sun Q."/>
            <person name="Zhou Y."/>
        </authorList>
    </citation>
    <scope>NUCLEOTIDE SEQUENCE</scope>
    <source>
        <strain evidence="1">CGMCC 1.15760</strain>
    </source>
</reference>
<organism evidence="1 2">
    <name type="scientific">Lysinibacillus alkalisoli</name>
    <dbReference type="NCBI Taxonomy" id="1911548"/>
    <lineage>
        <taxon>Bacteria</taxon>
        <taxon>Bacillati</taxon>
        <taxon>Bacillota</taxon>
        <taxon>Bacilli</taxon>
        <taxon>Bacillales</taxon>
        <taxon>Bacillaceae</taxon>
        <taxon>Lysinibacillus</taxon>
    </lineage>
</organism>
<proteinExistence type="predicted"/>
<dbReference type="Proteomes" id="UP000616608">
    <property type="component" value="Unassembled WGS sequence"/>
</dbReference>
<sequence length="174" mass="20117">MKGCYEQIGAFLQNPLEEQEIFEDGDVLVWVDWKECDEATIDYFNEKLFPKDQITVTFETTTEARGVDIFLQHNGVKMRIPYHTDYTERDITIKAMQQMMAEHYQIRWYMESLGGDTLAFVVLTNDAWAQLEATYGKAKVLHYFTPVTSALKMFNMSMEEVEGLLAARAQSNDA</sequence>
<dbReference type="RefSeq" id="WP_188615632.1">
    <property type="nucleotide sequence ID" value="NZ_BMJT01000011.1"/>
</dbReference>